<gene>
    <name evidence="3" type="ORF">PI93_014545</name>
</gene>
<feature type="transmembrane region" description="Helical" evidence="2">
    <location>
        <begin position="240"/>
        <end position="260"/>
    </location>
</feature>
<protein>
    <submittedName>
        <fullName evidence="3">Uncharacterized protein</fullName>
    </submittedName>
</protein>
<feature type="region of interest" description="Disordered" evidence="1">
    <location>
        <begin position="523"/>
        <end position="629"/>
    </location>
</feature>
<organism evidence="3 4">
    <name type="scientific">Pandoraea fibrosis</name>
    <dbReference type="NCBI Taxonomy" id="1891094"/>
    <lineage>
        <taxon>Bacteria</taxon>
        <taxon>Pseudomonadati</taxon>
        <taxon>Pseudomonadota</taxon>
        <taxon>Betaproteobacteria</taxon>
        <taxon>Burkholderiales</taxon>
        <taxon>Burkholderiaceae</taxon>
        <taxon>Pandoraea</taxon>
    </lineage>
</organism>
<dbReference type="Proteomes" id="UP000035080">
    <property type="component" value="Chromosome"/>
</dbReference>
<evidence type="ECO:0000313" key="4">
    <source>
        <dbReference type="Proteomes" id="UP000035080"/>
    </source>
</evidence>
<feature type="transmembrane region" description="Helical" evidence="2">
    <location>
        <begin position="470"/>
        <end position="490"/>
    </location>
</feature>
<feature type="transmembrane region" description="Helical" evidence="2">
    <location>
        <begin position="205"/>
        <end position="228"/>
    </location>
</feature>
<name>A0ABX6HS30_9BURK</name>
<sequence>MTASSLTRVTPSANEPATPLAEDFARAQQAAAQASMTPHALPWLSAQLQTHAAASVQRELTALAPISAGRRSSAPAAPSSRTSTVDAPVFSIDMLMGYGADRTRRIFDSLWQDVAMPALRAMGTSSASGRRRPRFEPLRPAGAGGSDDTPQAPADQATHPWHDTLHSHLHKQARILAHHGFDVADVFERLEVLLREQRPGFSWRSFYIGTLRDAMPFAVGSALVSLLAESTDPTRSQAWLWPPLAALGVVLINLLGMAGFNTTQVRHRNRIARTTPAPGLEGLSAILSTPYRAAFAQVLGFVFCYGVLRNGARYGIERVVSHFSPGILTRRFGDTLHASLEVPLAPIPGFLLLPIIHQLGMTRHSASLQVLTQHNFAELIEAVGHAPAPADQRSLARDFFRDLSTLLQSTPPRLIWFALTVTFYYLAWMGDYAAHAHGSTDDSLLDDDLYGRNATLQTAGTHTPTAAEEAHVFAVLDVLYGVIGLIFSISQSAAQREDIRTAHERRAPQQKISTSTVVTIADSGVSSGYSSPRHLDSPGSPEVTEVNNNTTSSASFTFPQPDAHGASAPVSPDHGIDDGPPSPPKTAGTGRRHGTTTVPSALCRPRDLPWWRSPPPDSTDDEIQQSTPL</sequence>
<accession>A0ABX6HS30</accession>
<feature type="transmembrane region" description="Helical" evidence="2">
    <location>
        <begin position="414"/>
        <end position="434"/>
    </location>
</feature>
<evidence type="ECO:0000313" key="3">
    <source>
        <dbReference type="EMBL" id="QHF13722.1"/>
    </source>
</evidence>
<dbReference type="EMBL" id="CP047385">
    <property type="protein sequence ID" value="QHF13722.1"/>
    <property type="molecule type" value="Genomic_DNA"/>
</dbReference>
<feature type="compositionally biased region" description="Polar residues" evidence="1">
    <location>
        <begin position="545"/>
        <end position="558"/>
    </location>
</feature>
<evidence type="ECO:0000256" key="1">
    <source>
        <dbReference type="SAM" id="MobiDB-lite"/>
    </source>
</evidence>
<dbReference type="RefSeq" id="WP_144400166.1">
    <property type="nucleotide sequence ID" value="NZ_CP047385.1"/>
</dbReference>
<proteinExistence type="predicted"/>
<keyword evidence="2" id="KW-0472">Membrane</keyword>
<reference evidence="3 4" key="1">
    <citation type="journal article" date="2015" name="Genome Announc.">
        <title>Genome Sequences of Two Pandoraea pnomenusa Isolates Recovered 11 Months Apart from a Cystic Fibrosis Patient.</title>
        <authorList>
            <person name="Ee R."/>
            <person name="Ambrose M."/>
            <person name="Lazenby J."/>
            <person name="Williams P."/>
            <person name="Chan K.G."/>
            <person name="Roddam L."/>
        </authorList>
    </citation>
    <scope>NUCLEOTIDE SEQUENCE [LARGE SCALE GENOMIC DNA]</scope>
    <source>
        <strain evidence="3 4">6399</strain>
    </source>
</reference>
<keyword evidence="4" id="KW-1185">Reference proteome</keyword>
<keyword evidence="2" id="KW-0812">Transmembrane</keyword>
<keyword evidence="2" id="KW-1133">Transmembrane helix</keyword>
<feature type="region of interest" description="Disordered" evidence="1">
    <location>
        <begin position="122"/>
        <end position="159"/>
    </location>
</feature>
<evidence type="ECO:0000256" key="2">
    <source>
        <dbReference type="SAM" id="Phobius"/>
    </source>
</evidence>